<dbReference type="Proteomes" id="UP001178507">
    <property type="component" value="Unassembled WGS sequence"/>
</dbReference>
<evidence type="ECO:0000313" key="2">
    <source>
        <dbReference type="Proteomes" id="UP001178507"/>
    </source>
</evidence>
<keyword evidence="2" id="KW-1185">Reference proteome</keyword>
<gene>
    <name evidence="1" type="ORF">EVOR1521_LOCUS11054</name>
</gene>
<dbReference type="EMBL" id="CAUJNA010001090">
    <property type="protein sequence ID" value="CAJ1384134.1"/>
    <property type="molecule type" value="Genomic_DNA"/>
</dbReference>
<sequence>MQQAAFAPWHRRKCSQADSACGLLVQDLELQSHRRLEKFLWRGMPWLREGFPNVSSRRRLGSPAACHGKTTMISGASRIVRCSQTLLRRWYLHESLQSLPNFGELPQFFHGRFEAHRGSFDHSSARYVWIGPEAKTSHPSIEAALFEPTCSGLACGWPRMKPFRYVST</sequence>
<evidence type="ECO:0000313" key="1">
    <source>
        <dbReference type="EMBL" id="CAJ1384134.1"/>
    </source>
</evidence>
<protein>
    <submittedName>
        <fullName evidence="1">Uncharacterized protein</fullName>
    </submittedName>
</protein>
<reference evidence="1" key="1">
    <citation type="submission" date="2023-08" db="EMBL/GenBank/DDBJ databases">
        <authorList>
            <person name="Chen Y."/>
            <person name="Shah S."/>
            <person name="Dougan E. K."/>
            <person name="Thang M."/>
            <person name="Chan C."/>
        </authorList>
    </citation>
    <scope>NUCLEOTIDE SEQUENCE</scope>
</reference>
<accession>A0AA36MXH6</accession>
<name>A0AA36MXH6_9DINO</name>
<dbReference type="AlphaFoldDB" id="A0AA36MXH6"/>
<proteinExistence type="predicted"/>
<comment type="caution">
    <text evidence="1">The sequence shown here is derived from an EMBL/GenBank/DDBJ whole genome shotgun (WGS) entry which is preliminary data.</text>
</comment>
<organism evidence="1 2">
    <name type="scientific">Effrenium voratum</name>
    <dbReference type="NCBI Taxonomy" id="2562239"/>
    <lineage>
        <taxon>Eukaryota</taxon>
        <taxon>Sar</taxon>
        <taxon>Alveolata</taxon>
        <taxon>Dinophyceae</taxon>
        <taxon>Suessiales</taxon>
        <taxon>Symbiodiniaceae</taxon>
        <taxon>Effrenium</taxon>
    </lineage>
</organism>